<name>A0A058Z8Y0_FONAL</name>
<reference evidence="1" key="1">
    <citation type="submission" date="2013-04" db="EMBL/GenBank/DDBJ databases">
        <title>The Genome Sequence of Fonticula alba ATCC 38817.</title>
        <authorList>
            <consortium name="The Broad Institute Genomics Platform"/>
            <person name="Russ C."/>
            <person name="Cuomo C."/>
            <person name="Burger G."/>
            <person name="Gray M.W."/>
            <person name="Holland P.W.H."/>
            <person name="King N."/>
            <person name="Lang F.B.F."/>
            <person name="Roger A.J."/>
            <person name="Ruiz-Trillo I."/>
            <person name="Brown M."/>
            <person name="Walker B."/>
            <person name="Young S."/>
            <person name="Zeng Q."/>
            <person name="Gargeya S."/>
            <person name="Fitzgerald M."/>
            <person name="Haas B."/>
            <person name="Abouelleil A."/>
            <person name="Allen A.W."/>
            <person name="Alvarado L."/>
            <person name="Arachchi H.M."/>
            <person name="Berlin A.M."/>
            <person name="Chapman S.B."/>
            <person name="Gainer-Dewar J."/>
            <person name="Goldberg J."/>
            <person name="Griggs A."/>
            <person name="Gujja S."/>
            <person name="Hansen M."/>
            <person name="Howarth C."/>
            <person name="Imamovic A."/>
            <person name="Ireland A."/>
            <person name="Larimer J."/>
            <person name="McCowan C."/>
            <person name="Murphy C."/>
            <person name="Pearson M."/>
            <person name="Poon T.W."/>
            <person name="Priest M."/>
            <person name="Roberts A."/>
            <person name="Saif S."/>
            <person name="Shea T."/>
            <person name="Sisk P."/>
            <person name="Sykes S."/>
            <person name="Wortman J."/>
            <person name="Nusbaum C."/>
            <person name="Birren B."/>
        </authorList>
    </citation>
    <scope>NUCLEOTIDE SEQUENCE [LARGE SCALE GENOMIC DNA]</scope>
    <source>
        <strain evidence="1">ATCC 38817</strain>
    </source>
</reference>
<dbReference type="AlphaFoldDB" id="A0A058Z8Y0"/>
<dbReference type="Proteomes" id="UP000030693">
    <property type="component" value="Unassembled WGS sequence"/>
</dbReference>
<evidence type="ECO:0000313" key="2">
    <source>
        <dbReference type="Proteomes" id="UP000030693"/>
    </source>
</evidence>
<protein>
    <recommendedName>
        <fullName evidence="3">NlpC/P60 domain-containing protein</fullName>
    </recommendedName>
</protein>
<evidence type="ECO:0000313" key="1">
    <source>
        <dbReference type="EMBL" id="KCV70541.1"/>
    </source>
</evidence>
<proteinExistence type="predicted"/>
<evidence type="ECO:0008006" key="3">
    <source>
        <dbReference type="Google" id="ProtNLM"/>
    </source>
</evidence>
<keyword evidence="2" id="KW-1185">Reference proteome</keyword>
<gene>
    <name evidence="1" type="ORF">H696_02887</name>
</gene>
<dbReference type="GeneID" id="20527612"/>
<dbReference type="EMBL" id="KB932204">
    <property type="protein sequence ID" value="KCV70541.1"/>
    <property type="molecule type" value="Genomic_DNA"/>
</dbReference>
<accession>A0A058Z8Y0</accession>
<sequence length="144" mass="15802">MVMRYRLVADAAARFADSGRVFHGGAVELVHLSMREASLPTYPTATDILHAYNTLPDASHLRAGDFVGWLPGTRDASSTDDSEIPLSIDVPEHGGRDGHVAIYVGRSEDEVFVDCPYPGAPARWVKSYATPVRIVRPHQLNFDL</sequence>
<organism evidence="1">
    <name type="scientific">Fonticula alba</name>
    <name type="common">Slime mold</name>
    <dbReference type="NCBI Taxonomy" id="691883"/>
    <lineage>
        <taxon>Eukaryota</taxon>
        <taxon>Rotosphaerida</taxon>
        <taxon>Fonticulaceae</taxon>
        <taxon>Fonticula</taxon>
    </lineage>
</organism>
<dbReference type="RefSeq" id="XP_009495057.1">
    <property type="nucleotide sequence ID" value="XM_009496782.1"/>
</dbReference>